<sequence>MENSRMGQAGAARNWNRQQENRAERLARARQALGNRLAGKVVGAGDIAELLHQVIEPGDRVCLEGNNQKQADFLGKALAGLDPARVHDLHLLLSVLSLPEHLDVFENGIGARLDFSFSGPQAARLARLAGAGKLNIGAIHTYLELFGRYFVDLTPRIALVAAEAADRHGNLYTGPNTEDTPAIAEATAFKGGIVIAQVNEIVDTLPRVDIPADWVGFVVQSPKPYYIEPLFTRDPAQISEIQVLMAMMAIKGIYAEYAVQRLNHGIGFDTAAIELLLPTYGLDLGLKGKIATHWALNPHPALIPAIEAGFVESVHSFGSELGMENYIRARPDIFFVGPDGSMRSNRAFCQAAGHYACDMFIGSTLQIDLQGNSSTATLGRISGFGGAPNMGSDARGRRHASPAWLKAGRQAREGRATIPRGQKLVVQMVETFREHMAPAFVEELDAWKLAEQTGMAIPPVMIYGDDVTHILTEEGIANLLLCRTSEEREQAIRGVAGYTPVGMGRDRRMVENLRDRGIVQRPEDLGIDKRLATRDLLAAKNMKDIVRASGGLYDPPKRFRNW</sequence>
<reference evidence="3" key="1">
    <citation type="journal article" date="2019" name="Int. J. Syst. Evol. Microbiol.">
        <title>The Global Catalogue of Microorganisms (GCM) 10K type strain sequencing project: providing services to taxonomists for standard genome sequencing and annotation.</title>
        <authorList>
            <consortium name="The Broad Institute Genomics Platform"/>
            <consortium name="The Broad Institute Genome Sequencing Center for Infectious Disease"/>
            <person name="Wu L."/>
            <person name="Ma J."/>
        </authorList>
    </citation>
    <scope>NUCLEOTIDE SEQUENCE [LARGE SCALE GENOMIC DNA]</scope>
    <source>
        <strain evidence="3">CCUG 38813</strain>
    </source>
</reference>
<dbReference type="Proteomes" id="UP001596031">
    <property type="component" value="Unassembled WGS sequence"/>
</dbReference>
<accession>A0ABW0PI94</accession>
<dbReference type="PANTHER" id="PTHR43293">
    <property type="entry name" value="ACETATE COA-TRANSFERASE YDIF"/>
    <property type="match status" value="1"/>
</dbReference>
<dbReference type="Pfam" id="PF16957">
    <property type="entry name" value="Mal_decarbox_Al"/>
    <property type="match status" value="1"/>
</dbReference>
<feature type="region of interest" description="Disordered" evidence="1">
    <location>
        <begin position="1"/>
        <end position="22"/>
    </location>
</feature>
<dbReference type="EMBL" id="JBHSMS010000039">
    <property type="protein sequence ID" value="MFC5512038.1"/>
    <property type="molecule type" value="Genomic_DNA"/>
</dbReference>
<proteinExistence type="predicted"/>
<dbReference type="InterPro" id="IPR037171">
    <property type="entry name" value="NagB/RpiA_transferase-like"/>
</dbReference>
<protein>
    <submittedName>
        <fullName evidence="2">Malonate decarboxylase subunit alpha</fullName>
    </submittedName>
</protein>
<comment type="caution">
    <text evidence="2">The sequence shown here is derived from an EMBL/GenBank/DDBJ whole genome shotgun (WGS) entry which is preliminary data.</text>
</comment>
<gene>
    <name evidence="2" type="primary">mdcA</name>
    <name evidence="2" type="ORF">ACFPOU_13000</name>
</gene>
<evidence type="ECO:0000313" key="3">
    <source>
        <dbReference type="Proteomes" id="UP001596031"/>
    </source>
</evidence>
<dbReference type="RefSeq" id="WP_379721828.1">
    <property type="nucleotide sequence ID" value="NZ_JBHSMS010000039.1"/>
</dbReference>
<name>A0ABW0PI94_9BURK</name>
<evidence type="ECO:0000256" key="1">
    <source>
        <dbReference type="SAM" id="MobiDB-lite"/>
    </source>
</evidence>
<dbReference type="Gene3D" id="3.40.1080.10">
    <property type="entry name" value="Glutaconate Coenzyme A-transferase"/>
    <property type="match status" value="1"/>
</dbReference>
<keyword evidence="3" id="KW-1185">Reference proteome</keyword>
<dbReference type="SUPFAM" id="SSF100950">
    <property type="entry name" value="NagB/RpiA/CoA transferase-like"/>
    <property type="match status" value="2"/>
</dbReference>
<evidence type="ECO:0000313" key="2">
    <source>
        <dbReference type="EMBL" id="MFC5512038.1"/>
    </source>
</evidence>
<dbReference type="PANTHER" id="PTHR43293:SF2">
    <property type="entry name" value="MALONATE DECARBOXYLASE ALPHA SUBUNIT"/>
    <property type="match status" value="1"/>
</dbReference>
<organism evidence="2 3">
    <name type="scientific">Massilia jejuensis</name>
    <dbReference type="NCBI Taxonomy" id="648894"/>
    <lineage>
        <taxon>Bacteria</taxon>
        <taxon>Pseudomonadati</taxon>
        <taxon>Pseudomonadota</taxon>
        <taxon>Betaproteobacteria</taxon>
        <taxon>Burkholderiales</taxon>
        <taxon>Oxalobacteraceae</taxon>
        <taxon>Telluria group</taxon>
        <taxon>Massilia</taxon>
    </lineage>
</organism>
<dbReference type="NCBIfam" id="TIGR01110">
    <property type="entry name" value="mdcA"/>
    <property type="match status" value="1"/>
</dbReference>
<dbReference type="InterPro" id="IPR005777">
    <property type="entry name" value="MadA"/>
</dbReference>